<evidence type="ECO:0000256" key="4">
    <source>
        <dbReference type="ARBA" id="ARBA00034521"/>
    </source>
</evidence>
<comment type="similarity">
    <text evidence="3">Belongs to the methyltransferase superfamily. Arsenite methyltransferase family.</text>
</comment>
<dbReference type="Pfam" id="PF13847">
    <property type="entry name" value="Methyltransf_31"/>
    <property type="match status" value="1"/>
</dbReference>
<evidence type="ECO:0000313" key="10">
    <source>
        <dbReference type="EMBL" id="VDM89196.1"/>
    </source>
</evidence>
<keyword evidence="2" id="KW-0949">S-adenosyl-L-methionine</keyword>
<dbReference type="CDD" id="cd02440">
    <property type="entry name" value="AdoMet_MTases"/>
    <property type="match status" value="1"/>
</dbReference>
<reference evidence="11" key="1">
    <citation type="submission" date="2018-02" db="EMBL/GenBank/DDBJ databases">
        <authorList>
            <person name="Seth-Smith MB H."/>
            <person name="Seth-Smith H."/>
        </authorList>
    </citation>
    <scope>NUCLEOTIDE SEQUENCE [LARGE SCALE GENOMIC DNA]</scope>
</reference>
<proteinExistence type="inferred from homology"/>
<evidence type="ECO:0000313" key="11">
    <source>
        <dbReference type="Proteomes" id="UP000269998"/>
    </source>
</evidence>
<dbReference type="PANTHER" id="PTHR43675:SF8">
    <property type="entry name" value="ARSENITE METHYLTRANSFERASE"/>
    <property type="match status" value="1"/>
</dbReference>
<dbReference type="Proteomes" id="UP000269998">
    <property type="component" value="Chromosome"/>
</dbReference>
<dbReference type="InterPro" id="IPR026669">
    <property type="entry name" value="Arsenite_MeTrfase-like"/>
</dbReference>
<sequence>MTNNEVHEGVRAFYRRAARTRVSELEADGRWGATRYDNDTLAQAPSAAADLSMGCGNPHAMADLRAGETVLDLGSGAGLDVILSAKRVGPSGTAFGIDFLDEMLELARANAAEAGIGNAEFLHGMIENIPLPDASVDVVISNCVINLAPDKAPVFVEIARVLRPGGRVAIFDVVADNGNNVCANGAHWADCGAGALQRDTYLRLLLAAGLVEPTIEYTHDTGPGRHGAIIRARLP</sequence>
<dbReference type="OrthoDB" id="9808140at2"/>
<dbReference type="InterPro" id="IPR029063">
    <property type="entry name" value="SAM-dependent_MTases_sf"/>
</dbReference>
<evidence type="ECO:0000256" key="6">
    <source>
        <dbReference type="ARBA" id="ARBA00047941"/>
    </source>
</evidence>
<dbReference type="AlphaFoldDB" id="A0A3S4CWM0"/>
<evidence type="ECO:0000256" key="2">
    <source>
        <dbReference type="ARBA" id="ARBA00022691"/>
    </source>
</evidence>
<dbReference type="Gene3D" id="3.40.50.150">
    <property type="entry name" value="Vaccinia Virus protein VP39"/>
    <property type="match status" value="1"/>
</dbReference>
<evidence type="ECO:0000259" key="9">
    <source>
        <dbReference type="Pfam" id="PF13847"/>
    </source>
</evidence>
<dbReference type="RefSeq" id="WP_158017126.1">
    <property type="nucleotide sequence ID" value="NZ_CBCSKE010000033.1"/>
</dbReference>
<evidence type="ECO:0000256" key="1">
    <source>
        <dbReference type="ARBA" id="ARBA00022679"/>
    </source>
</evidence>
<comment type="catalytic activity">
    <reaction evidence="8">
        <text>arsenic triglutathione + 3 [thioredoxin]-dithiol + 3 S-adenosyl-L-methionine = trimethylarsine + 3 [thioredoxin]-disulfide + 3 glutathione + 3 S-adenosyl-L-homocysteine + 3 H(+)</text>
        <dbReference type="Rhea" id="RHEA:69432"/>
        <dbReference type="Rhea" id="RHEA-COMP:10698"/>
        <dbReference type="Rhea" id="RHEA-COMP:10700"/>
        <dbReference type="ChEBI" id="CHEBI:15378"/>
        <dbReference type="ChEBI" id="CHEBI:27130"/>
        <dbReference type="ChEBI" id="CHEBI:29950"/>
        <dbReference type="ChEBI" id="CHEBI:50058"/>
        <dbReference type="ChEBI" id="CHEBI:57856"/>
        <dbReference type="ChEBI" id="CHEBI:57925"/>
        <dbReference type="ChEBI" id="CHEBI:59789"/>
        <dbReference type="ChEBI" id="CHEBI:183640"/>
        <dbReference type="EC" id="2.1.1.137"/>
    </reaction>
</comment>
<dbReference type="GO" id="GO:0030791">
    <property type="term" value="F:arsenite methyltransferase activity"/>
    <property type="evidence" value="ECO:0007669"/>
    <property type="project" value="UniProtKB-EC"/>
</dbReference>
<dbReference type="KEGG" id="mbai:MB901379_02765"/>
<dbReference type="SUPFAM" id="SSF53335">
    <property type="entry name" value="S-adenosyl-L-methionine-dependent methyltransferases"/>
    <property type="match status" value="1"/>
</dbReference>
<dbReference type="InterPro" id="IPR025714">
    <property type="entry name" value="Methyltranfer_dom"/>
</dbReference>
<keyword evidence="11" id="KW-1185">Reference proteome</keyword>
<evidence type="ECO:0000256" key="8">
    <source>
        <dbReference type="ARBA" id="ARBA00048428"/>
    </source>
</evidence>
<dbReference type="PANTHER" id="PTHR43675">
    <property type="entry name" value="ARSENITE METHYLTRANSFERASE"/>
    <property type="match status" value="1"/>
</dbReference>
<keyword evidence="1 10" id="KW-0808">Transferase</keyword>
<keyword evidence="10" id="KW-0489">Methyltransferase</keyword>
<name>A0A3S4CWM0_9MYCO</name>
<dbReference type="GO" id="GO:0032259">
    <property type="term" value="P:methylation"/>
    <property type="evidence" value="ECO:0007669"/>
    <property type="project" value="UniProtKB-KW"/>
</dbReference>
<dbReference type="EMBL" id="LR130759">
    <property type="protein sequence ID" value="VDM89196.1"/>
    <property type="molecule type" value="Genomic_DNA"/>
</dbReference>
<evidence type="ECO:0000256" key="5">
    <source>
        <dbReference type="ARBA" id="ARBA00034545"/>
    </source>
</evidence>
<dbReference type="EC" id="2.1.1.137" evidence="4"/>
<accession>A0A3S4CWM0</accession>
<protein>
    <recommendedName>
        <fullName evidence="5">Arsenite methyltransferase</fullName>
        <ecNumber evidence="4">2.1.1.137</ecNumber>
    </recommendedName>
</protein>
<feature type="domain" description="Methyltransferase" evidence="9">
    <location>
        <begin position="66"/>
        <end position="208"/>
    </location>
</feature>
<comment type="catalytic activity">
    <reaction evidence="7">
        <text>arsenic triglutathione + 2 [thioredoxin]-dithiol + 2 S-adenosyl-L-methionine + H2O = dimethylarsinous acid + 2 [thioredoxin]-disulfide + 3 glutathione + 2 S-adenosyl-L-homocysteine + 2 H(+)</text>
        <dbReference type="Rhea" id="RHEA:69464"/>
        <dbReference type="Rhea" id="RHEA-COMP:10698"/>
        <dbReference type="Rhea" id="RHEA-COMP:10700"/>
        <dbReference type="ChEBI" id="CHEBI:15377"/>
        <dbReference type="ChEBI" id="CHEBI:15378"/>
        <dbReference type="ChEBI" id="CHEBI:23808"/>
        <dbReference type="ChEBI" id="CHEBI:29950"/>
        <dbReference type="ChEBI" id="CHEBI:50058"/>
        <dbReference type="ChEBI" id="CHEBI:57856"/>
        <dbReference type="ChEBI" id="CHEBI:57925"/>
        <dbReference type="ChEBI" id="CHEBI:59789"/>
        <dbReference type="ChEBI" id="CHEBI:183640"/>
        <dbReference type="EC" id="2.1.1.137"/>
    </reaction>
</comment>
<comment type="catalytic activity">
    <reaction evidence="6">
        <text>arsenic triglutathione + [thioredoxin]-dithiol + S-adenosyl-L-methionine + 2 H2O = methylarsonous acid + [thioredoxin]-disulfide + 3 glutathione + S-adenosyl-L-homocysteine + H(+)</text>
        <dbReference type="Rhea" id="RHEA:69460"/>
        <dbReference type="Rhea" id="RHEA-COMP:10698"/>
        <dbReference type="Rhea" id="RHEA-COMP:10700"/>
        <dbReference type="ChEBI" id="CHEBI:15377"/>
        <dbReference type="ChEBI" id="CHEBI:15378"/>
        <dbReference type="ChEBI" id="CHEBI:17826"/>
        <dbReference type="ChEBI" id="CHEBI:29950"/>
        <dbReference type="ChEBI" id="CHEBI:50058"/>
        <dbReference type="ChEBI" id="CHEBI:57856"/>
        <dbReference type="ChEBI" id="CHEBI:57925"/>
        <dbReference type="ChEBI" id="CHEBI:59789"/>
        <dbReference type="ChEBI" id="CHEBI:183640"/>
        <dbReference type="EC" id="2.1.1.137"/>
    </reaction>
</comment>
<evidence type="ECO:0000256" key="3">
    <source>
        <dbReference type="ARBA" id="ARBA00034487"/>
    </source>
</evidence>
<organism evidence="10 11">
    <name type="scientific">Mycobacterium basiliense</name>
    <dbReference type="NCBI Taxonomy" id="2094119"/>
    <lineage>
        <taxon>Bacteria</taxon>
        <taxon>Bacillati</taxon>
        <taxon>Actinomycetota</taxon>
        <taxon>Actinomycetes</taxon>
        <taxon>Mycobacteriales</taxon>
        <taxon>Mycobacteriaceae</taxon>
        <taxon>Mycobacterium</taxon>
    </lineage>
</organism>
<gene>
    <name evidence="10" type="primary">ycgJ_2</name>
    <name evidence="10" type="ORF">MB901379_02765</name>
</gene>
<evidence type="ECO:0000256" key="7">
    <source>
        <dbReference type="ARBA" id="ARBA00047943"/>
    </source>
</evidence>